<proteinExistence type="predicted"/>
<organism evidence="2 3">
    <name type="scientific">Iris pallida</name>
    <name type="common">Sweet iris</name>
    <dbReference type="NCBI Taxonomy" id="29817"/>
    <lineage>
        <taxon>Eukaryota</taxon>
        <taxon>Viridiplantae</taxon>
        <taxon>Streptophyta</taxon>
        <taxon>Embryophyta</taxon>
        <taxon>Tracheophyta</taxon>
        <taxon>Spermatophyta</taxon>
        <taxon>Magnoliopsida</taxon>
        <taxon>Liliopsida</taxon>
        <taxon>Asparagales</taxon>
        <taxon>Iridaceae</taxon>
        <taxon>Iridoideae</taxon>
        <taxon>Irideae</taxon>
        <taxon>Iris</taxon>
    </lineage>
</organism>
<gene>
    <name evidence="2" type="ORF">M6B38_233570</name>
</gene>
<comment type="caution">
    <text evidence="2">The sequence shown here is derived from an EMBL/GenBank/DDBJ whole genome shotgun (WGS) entry which is preliminary data.</text>
</comment>
<dbReference type="Proteomes" id="UP001140949">
    <property type="component" value="Unassembled WGS sequence"/>
</dbReference>
<sequence>MSTGPAIRAPPAHGCRHHVAEMLPSPSPQIGDASHPFLQCQLRDGLASAADRRQSPYFADPTIRETGSGQPTLEPPPRRRVPCHRSVGHSKLLIDLSIPLFLIFSQLGFCVWGKKKMMLEIRIWNI</sequence>
<evidence type="ECO:0000313" key="2">
    <source>
        <dbReference type="EMBL" id="KAJ6794015.1"/>
    </source>
</evidence>
<reference evidence="2" key="1">
    <citation type="journal article" date="2023" name="GigaByte">
        <title>Genome assembly of the bearded iris, Iris pallida Lam.</title>
        <authorList>
            <person name="Bruccoleri R.E."/>
            <person name="Oakeley E.J."/>
            <person name="Faust A.M.E."/>
            <person name="Altorfer M."/>
            <person name="Dessus-Babus S."/>
            <person name="Burckhardt D."/>
            <person name="Oertli M."/>
            <person name="Naumann U."/>
            <person name="Petersen F."/>
            <person name="Wong J."/>
        </authorList>
    </citation>
    <scope>NUCLEOTIDE SEQUENCE</scope>
    <source>
        <strain evidence="2">GSM-AAB239-AS_SAM_17_03QT</strain>
    </source>
</reference>
<feature type="region of interest" description="Disordered" evidence="1">
    <location>
        <begin position="57"/>
        <end position="81"/>
    </location>
</feature>
<protein>
    <submittedName>
        <fullName evidence="2">Uncharacterized protein</fullName>
    </submittedName>
</protein>
<evidence type="ECO:0000313" key="3">
    <source>
        <dbReference type="Proteomes" id="UP001140949"/>
    </source>
</evidence>
<dbReference type="EMBL" id="JANAVB010042617">
    <property type="protein sequence ID" value="KAJ6794015.1"/>
    <property type="molecule type" value="Genomic_DNA"/>
</dbReference>
<name>A0AAX6DQQ2_IRIPA</name>
<keyword evidence="3" id="KW-1185">Reference proteome</keyword>
<reference evidence="2" key="2">
    <citation type="submission" date="2023-04" db="EMBL/GenBank/DDBJ databases">
        <authorList>
            <person name="Bruccoleri R.E."/>
            <person name="Oakeley E.J."/>
            <person name="Faust A.-M."/>
            <person name="Dessus-Babus S."/>
            <person name="Altorfer M."/>
            <person name="Burckhardt D."/>
            <person name="Oertli M."/>
            <person name="Naumann U."/>
            <person name="Petersen F."/>
            <person name="Wong J."/>
        </authorList>
    </citation>
    <scope>NUCLEOTIDE SEQUENCE</scope>
    <source>
        <strain evidence="2">GSM-AAB239-AS_SAM_17_03QT</strain>
        <tissue evidence="2">Leaf</tissue>
    </source>
</reference>
<dbReference type="AlphaFoldDB" id="A0AAX6DQQ2"/>
<accession>A0AAX6DQQ2</accession>
<evidence type="ECO:0000256" key="1">
    <source>
        <dbReference type="SAM" id="MobiDB-lite"/>
    </source>
</evidence>